<dbReference type="SMART" id="SM00257">
    <property type="entry name" value="LysM"/>
    <property type="match status" value="5"/>
</dbReference>
<dbReference type="PRINTS" id="PR01002">
    <property type="entry name" value="FLGFLGJ"/>
</dbReference>
<dbReference type="Pfam" id="PF19258">
    <property type="entry name" value="KxYKxGKxW_sig"/>
    <property type="match status" value="1"/>
</dbReference>
<evidence type="ECO:0000259" key="8">
    <source>
        <dbReference type="PROSITE" id="PS51782"/>
    </source>
</evidence>
<evidence type="ECO:0000256" key="5">
    <source>
        <dbReference type="ARBA" id="ARBA00032108"/>
    </source>
</evidence>
<comment type="similarity">
    <text evidence="1">Belongs to the glycosyl hydrolase 73 family.</text>
</comment>
<feature type="domain" description="LysM" evidence="8">
    <location>
        <begin position="483"/>
        <end position="527"/>
    </location>
</feature>
<dbReference type="InterPro" id="IPR018392">
    <property type="entry name" value="LysM"/>
</dbReference>
<evidence type="ECO:0000313" key="9">
    <source>
        <dbReference type="EMBL" id="MEE6701011.1"/>
    </source>
</evidence>
<dbReference type="PANTHER" id="PTHR33734:SF22">
    <property type="entry name" value="MEMBRANE-BOUND LYTIC MUREIN TRANSGLYCOSYLASE D"/>
    <property type="match status" value="1"/>
</dbReference>
<feature type="domain" description="LysM" evidence="8">
    <location>
        <begin position="413"/>
        <end position="457"/>
    </location>
</feature>
<feature type="domain" description="LysM" evidence="8">
    <location>
        <begin position="553"/>
        <end position="597"/>
    </location>
</feature>
<dbReference type="SMART" id="SM00047">
    <property type="entry name" value="LYZ2"/>
    <property type="match status" value="1"/>
</dbReference>
<keyword evidence="4 7" id="KW-0732">Signal</keyword>
<feature type="chain" id="PRO_5046283750" description="Peptidoglycan hydrolase" evidence="7">
    <location>
        <begin position="41"/>
        <end position="662"/>
    </location>
</feature>
<feature type="compositionally biased region" description="Low complexity" evidence="6">
    <location>
        <begin position="55"/>
        <end position="71"/>
    </location>
</feature>
<evidence type="ECO:0000256" key="4">
    <source>
        <dbReference type="ARBA" id="ARBA00022729"/>
    </source>
</evidence>
<dbReference type="Gene3D" id="1.10.530.10">
    <property type="match status" value="1"/>
</dbReference>
<feature type="region of interest" description="Disordered" evidence="6">
    <location>
        <begin position="44"/>
        <end position="71"/>
    </location>
</feature>
<dbReference type="Gene3D" id="3.10.350.10">
    <property type="entry name" value="LysM domain"/>
    <property type="match status" value="5"/>
</dbReference>
<accession>A0ABU7SSQ3</accession>
<evidence type="ECO:0000256" key="2">
    <source>
        <dbReference type="ARBA" id="ARBA00022529"/>
    </source>
</evidence>
<gene>
    <name evidence="9" type="ORF">PS396_04265</name>
</gene>
<feature type="region of interest" description="Disordered" evidence="6">
    <location>
        <begin position="530"/>
        <end position="554"/>
    </location>
</feature>
<protein>
    <recommendedName>
        <fullName evidence="5">Peptidoglycan hydrolase</fullName>
    </recommendedName>
</protein>
<evidence type="ECO:0000313" key="10">
    <source>
        <dbReference type="Proteomes" id="UP001335665"/>
    </source>
</evidence>
<comment type="caution">
    <text evidence="9">The sequence shown here is derived from an EMBL/GenBank/DDBJ whole genome shotgun (WGS) entry which is preliminary data.</text>
</comment>
<proteinExistence type="inferred from homology"/>
<sequence>MNRQESTNASTHYKMYKSGRKWMFAGITALTMLTATGAVAHADNGQPAKAETQITSATPNSNSTADSSAATNSASSSSAVISSATANSSTATTTAVLSASAATTSASAVPVQSATASTAQSAAPASASAATTMAMAATTAPQQNTGVDLASLHFSNNAHSQNFIQSVAPGAVAGWNKYQFLPSVTVAQAILESGWGRSYLSTSAHNLFGIKGSYNGHSVNMRTREVYGGYSVYINDNFRAYANNSESVEDHGNFLYSNRRYHNLLGDTNYVSVANKLRQDGYATDPSYARSLIKLVQTYNLNQLDSVAFSGRTVTNRYKNASTSNTNFEANGSTNYYTVHGGDTLSGIANKFNTSVNTLAHLNDIHNVNRIYVGQRLLVRQNSSASEQHQSQATTSTKHTDSTTTAHQNSSVNSYTVQRGDTLSGIANKFNTTYTSLAQINHLTNPNRIYVGQNLRLRAQAQTNNHAASSTTKTTSSQNAGASSYTVQRGDTLSGIANKFNTTYTSLAQINHLTNPNRIYVGQQLQVRARASSQHTATPTTTTHHTSSTTTNSTYTVQRGDTLSGIAAQFNTSYSQLAQINHLTNPNHIYVGQQLQVRAGSQTSYHTTASHHVSTGHTGYVVQNGDSLSKIAAQYGLNWQILASKNNLQSPYVIYVGQHLAL</sequence>
<keyword evidence="10" id="KW-1185">Reference proteome</keyword>
<dbReference type="NCBIfam" id="TIGR03715">
    <property type="entry name" value="KxYKxGKxW"/>
    <property type="match status" value="1"/>
</dbReference>
<dbReference type="InterPro" id="IPR002901">
    <property type="entry name" value="MGlyc_endo_b_GlcNAc-like_dom"/>
</dbReference>
<evidence type="ECO:0000256" key="6">
    <source>
        <dbReference type="SAM" id="MobiDB-lite"/>
    </source>
</evidence>
<dbReference type="Pfam" id="PF01832">
    <property type="entry name" value="Glucosaminidase"/>
    <property type="match status" value="1"/>
</dbReference>
<evidence type="ECO:0000256" key="3">
    <source>
        <dbReference type="ARBA" id="ARBA00022638"/>
    </source>
</evidence>
<evidence type="ECO:0000256" key="7">
    <source>
        <dbReference type="SAM" id="SignalP"/>
    </source>
</evidence>
<dbReference type="Proteomes" id="UP001335665">
    <property type="component" value="Unassembled WGS sequence"/>
</dbReference>
<feature type="domain" description="LysM" evidence="8">
    <location>
        <begin position="335"/>
        <end position="379"/>
    </location>
</feature>
<dbReference type="InterPro" id="IPR036779">
    <property type="entry name" value="LysM_dom_sf"/>
</dbReference>
<keyword evidence="2" id="KW-0929">Antimicrobial</keyword>
<dbReference type="InterPro" id="IPR022263">
    <property type="entry name" value="KxYKxGKxW"/>
</dbReference>
<feature type="domain" description="LysM" evidence="8">
    <location>
        <begin position="618"/>
        <end position="662"/>
    </location>
</feature>
<feature type="compositionally biased region" description="Low complexity" evidence="6">
    <location>
        <begin position="393"/>
        <end position="407"/>
    </location>
</feature>
<feature type="region of interest" description="Disordered" evidence="6">
    <location>
        <begin position="461"/>
        <end position="486"/>
    </location>
</feature>
<name>A0ABU7SSQ3_9LACO</name>
<feature type="compositionally biased region" description="Polar residues" evidence="6">
    <location>
        <begin position="382"/>
        <end position="392"/>
    </location>
</feature>
<dbReference type="SUPFAM" id="SSF54106">
    <property type="entry name" value="LysM domain"/>
    <property type="match status" value="5"/>
</dbReference>
<dbReference type="EMBL" id="JAQSFA010000008">
    <property type="protein sequence ID" value="MEE6701011.1"/>
    <property type="molecule type" value="Genomic_DNA"/>
</dbReference>
<dbReference type="PANTHER" id="PTHR33734">
    <property type="entry name" value="LYSM DOMAIN-CONTAINING GPI-ANCHORED PROTEIN 2"/>
    <property type="match status" value="1"/>
</dbReference>
<feature type="signal peptide" evidence="7">
    <location>
        <begin position="1"/>
        <end position="40"/>
    </location>
</feature>
<organism evidence="9 10">
    <name type="scientific">Limosilactobacillus pontis</name>
    <dbReference type="NCBI Taxonomy" id="35787"/>
    <lineage>
        <taxon>Bacteria</taxon>
        <taxon>Bacillati</taxon>
        <taxon>Bacillota</taxon>
        <taxon>Bacilli</taxon>
        <taxon>Lactobacillales</taxon>
        <taxon>Lactobacillaceae</taxon>
        <taxon>Limosilactobacillus</taxon>
    </lineage>
</organism>
<evidence type="ECO:0000256" key="1">
    <source>
        <dbReference type="ARBA" id="ARBA00010266"/>
    </source>
</evidence>
<dbReference type="PROSITE" id="PS51782">
    <property type="entry name" value="LYSM"/>
    <property type="match status" value="5"/>
</dbReference>
<dbReference type="Pfam" id="PF01476">
    <property type="entry name" value="LysM"/>
    <property type="match status" value="5"/>
</dbReference>
<keyword evidence="3" id="KW-0081">Bacteriolytic enzyme</keyword>
<dbReference type="RefSeq" id="WP_331191751.1">
    <property type="nucleotide sequence ID" value="NZ_JAQSEO010000008.1"/>
</dbReference>
<feature type="region of interest" description="Disordered" evidence="6">
    <location>
        <begin position="382"/>
        <end position="416"/>
    </location>
</feature>
<dbReference type="CDD" id="cd00118">
    <property type="entry name" value="LysM"/>
    <property type="match status" value="5"/>
</dbReference>
<reference evidence="9 10" key="1">
    <citation type="submission" date="2023-02" db="EMBL/GenBank/DDBJ databases">
        <title>The predominant lactic acid bacteria and yeasts involved in the spontaneous fermentation of millet during the production of the traditional porridge Hausa koko in Ghana.</title>
        <authorList>
            <person name="Atter A."/>
            <person name="Diaz M."/>
        </authorList>
    </citation>
    <scope>NUCLEOTIDE SEQUENCE [LARGE SCALE GENOMIC DNA]</scope>
    <source>
        <strain evidence="9 10">FI11552</strain>
    </source>
</reference>
<dbReference type="Gene3D" id="4.10.80.30">
    <property type="entry name" value="DNA polymerase, domain 6"/>
    <property type="match status" value="1"/>
</dbReference>
<feature type="compositionally biased region" description="Low complexity" evidence="6">
    <location>
        <begin position="532"/>
        <end position="554"/>
    </location>
</feature>